<name>A0A7J9UU50_9MICO</name>
<evidence type="ECO:0000313" key="4">
    <source>
        <dbReference type="EMBL" id="MPV88032.1"/>
    </source>
</evidence>
<gene>
    <name evidence="4" type="ORF">GB882_05080</name>
</gene>
<dbReference type="FunFam" id="3.40.50.720:FF:000084">
    <property type="entry name" value="Short-chain dehydrogenase reductase"/>
    <property type="match status" value="1"/>
</dbReference>
<dbReference type="PROSITE" id="PS00061">
    <property type="entry name" value="ADH_SHORT"/>
    <property type="match status" value="1"/>
</dbReference>
<dbReference type="RefSeq" id="WP_152230680.1">
    <property type="nucleotide sequence ID" value="NZ_BAAAOT010000003.1"/>
</dbReference>
<protein>
    <submittedName>
        <fullName evidence="4">SDR family oxidoreductase</fullName>
    </submittedName>
</protein>
<dbReference type="CDD" id="cd05233">
    <property type="entry name" value="SDR_c"/>
    <property type="match status" value="1"/>
</dbReference>
<proteinExistence type="inferred from homology"/>
<organism evidence="4 5">
    <name type="scientific">Georgenia ruanii</name>
    <dbReference type="NCBI Taxonomy" id="348442"/>
    <lineage>
        <taxon>Bacteria</taxon>
        <taxon>Bacillati</taxon>
        <taxon>Actinomycetota</taxon>
        <taxon>Actinomycetes</taxon>
        <taxon>Micrococcales</taxon>
        <taxon>Bogoriellaceae</taxon>
        <taxon>Georgenia</taxon>
    </lineage>
</organism>
<accession>A0A7J9UU50</accession>
<dbReference type="Gene3D" id="3.40.50.720">
    <property type="entry name" value="NAD(P)-binding Rossmann-like Domain"/>
    <property type="match status" value="1"/>
</dbReference>
<dbReference type="AlphaFoldDB" id="A0A7J9UU50"/>
<dbReference type="SUPFAM" id="SSF51735">
    <property type="entry name" value="NAD(P)-binding Rossmann-fold domains"/>
    <property type="match status" value="1"/>
</dbReference>
<evidence type="ECO:0000256" key="1">
    <source>
        <dbReference type="ARBA" id="ARBA00006484"/>
    </source>
</evidence>
<dbReference type="PANTHER" id="PTHR42760:SF123">
    <property type="entry name" value="OXIDOREDUCTASE"/>
    <property type="match status" value="1"/>
</dbReference>
<sequence length="241" mass="24584">MSVLVVTGGASGLGRAIAAQAAAEGWTVVLVDRDADALAVAAEELGVASTAVDVTDREALGAAFASIAERLGRIGGLVNSAGLTRPGPSEGLAVDDWKLVIDVDLSGTFYSCQAAFDHLAESASIVNIASIGSTRGLPERVAYSAAKAGVVGLTRALAAEWAPLGIRVNAVGPSWVDTPLVRDLIASGTIDEQQMLDKVPLGRLCTPEDVASSVLFLLGSDKAGYVTGQTLYVDGGYVWAG</sequence>
<dbReference type="PRINTS" id="PR00081">
    <property type="entry name" value="GDHRDH"/>
</dbReference>
<dbReference type="GO" id="GO:0016616">
    <property type="term" value="F:oxidoreductase activity, acting on the CH-OH group of donors, NAD or NADP as acceptor"/>
    <property type="evidence" value="ECO:0007669"/>
    <property type="project" value="TreeGrafter"/>
</dbReference>
<dbReference type="InterPro" id="IPR057326">
    <property type="entry name" value="KR_dom"/>
</dbReference>
<dbReference type="GO" id="GO:0030497">
    <property type="term" value="P:fatty acid elongation"/>
    <property type="evidence" value="ECO:0007669"/>
    <property type="project" value="TreeGrafter"/>
</dbReference>
<comment type="similarity">
    <text evidence="1">Belongs to the short-chain dehydrogenases/reductases (SDR) family.</text>
</comment>
<dbReference type="InterPro" id="IPR002347">
    <property type="entry name" value="SDR_fam"/>
</dbReference>
<comment type="caution">
    <text evidence="4">The sequence shown here is derived from an EMBL/GenBank/DDBJ whole genome shotgun (WGS) entry which is preliminary data.</text>
</comment>
<evidence type="ECO:0000259" key="3">
    <source>
        <dbReference type="SMART" id="SM00822"/>
    </source>
</evidence>
<reference evidence="4 5" key="1">
    <citation type="submission" date="2019-10" db="EMBL/GenBank/DDBJ databases">
        <title>Georgenia wutianyii sp. nov. and Georgenia yuyongxinii sp. nov. isolated from plateau pika (Ochotona curzoniae) in the Qinghai-Tibet plateau of China.</title>
        <authorList>
            <person name="Tian Z."/>
        </authorList>
    </citation>
    <scope>NUCLEOTIDE SEQUENCE [LARGE SCALE GENOMIC DNA]</scope>
    <source>
        <strain evidence="4 5">JCM 15130</strain>
    </source>
</reference>
<dbReference type="PANTHER" id="PTHR42760">
    <property type="entry name" value="SHORT-CHAIN DEHYDROGENASES/REDUCTASES FAMILY MEMBER"/>
    <property type="match status" value="1"/>
</dbReference>
<dbReference type="SMART" id="SM00822">
    <property type="entry name" value="PKS_KR"/>
    <property type="match status" value="1"/>
</dbReference>
<dbReference type="InterPro" id="IPR020904">
    <property type="entry name" value="Sc_DH/Rdtase_CS"/>
</dbReference>
<evidence type="ECO:0000313" key="5">
    <source>
        <dbReference type="Proteomes" id="UP000429644"/>
    </source>
</evidence>
<dbReference type="OrthoDB" id="286404at2"/>
<keyword evidence="2" id="KW-0560">Oxidoreductase</keyword>
<dbReference type="Pfam" id="PF13561">
    <property type="entry name" value="adh_short_C2"/>
    <property type="match status" value="1"/>
</dbReference>
<feature type="domain" description="Ketoreductase" evidence="3">
    <location>
        <begin position="2"/>
        <end position="178"/>
    </location>
</feature>
<dbReference type="Proteomes" id="UP000429644">
    <property type="component" value="Unassembled WGS sequence"/>
</dbReference>
<dbReference type="EMBL" id="WHPD01001115">
    <property type="protein sequence ID" value="MPV88032.1"/>
    <property type="molecule type" value="Genomic_DNA"/>
</dbReference>
<evidence type="ECO:0000256" key="2">
    <source>
        <dbReference type="ARBA" id="ARBA00023002"/>
    </source>
</evidence>
<dbReference type="InterPro" id="IPR036291">
    <property type="entry name" value="NAD(P)-bd_dom_sf"/>
</dbReference>
<dbReference type="PRINTS" id="PR00080">
    <property type="entry name" value="SDRFAMILY"/>
</dbReference>
<keyword evidence="5" id="KW-1185">Reference proteome</keyword>